<reference evidence="1 2" key="1">
    <citation type="submission" date="2019-12" db="EMBL/GenBank/DDBJ databases">
        <authorList>
            <person name="Zhang Y.-J."/>
        </authorList>
    </citation>
    <scope>NUCLEOTIDE SEQUENCE [LARGE SCALE GENOMIC DNA]</scope>
    <source>
        <strain evidence="1 2">H18S-6</strain>
    </source>
</reference>
<name>A0A6A4RDW6_9RHOB</name>
<sequence length="948" mass="107692">MTSKEENNVTLEPTSADSIAVSKRQYRDLVQSIAFIERETRSEIAEKDFLEGEGTIHYALDSNIIRAYGAPYRHGRKAQGSFGFGQFLPRRFRPLYTMNDKSLRKLVALTNQHEDRMAGNLLKILTGAVKKRIENQKQGILQLSPHSKESRSHHKFLFERLRENPDSAKKKAKLIDGVASIALKRFVRRAQEPNAPKIPPDQYLNIVQNVYARAEEIGDLNSAAELYRFLEFCSKKTQANPFEGQDILDVYSDIPSTELFKIARHLLSKTFEELISKGERGPRAENDRDALVQLALLNKINHDERHAYGGNSARIVLITCTTEVSNAAYRAHNHLLSNLIEYLKAYPGAGTGSDLKEFLRRNTHSMERFFALSENTQREDRWFKAFGLLYVRHISGFVGELAETSDTVSEDENIDTRAMQKTPTRPESIALFSGLFLEQTARTELPLTVLSDIIDDPERFVHVPPGFRTSFIDLLKKWSNFIEDALGRTDIQVSTKLEDEALKQAFLQGLGFDATRRNKVHIDMSAILSDIVERSRDRMILEFSFHGTELASIAGRTSRRTPPDLFFRNLEVSFSMFRSMSINANYPGSTKWLRDYDQIVEDCDPKASDDRWENHLKFLVLAASFSCLENWSVASGHLSRALDIINRAKRPGLPPIETRHQTNPSGREASFLQSVCERMLADDAIGLKKAANALKASESCADADSKKDSMNSKPGFIEPISSLRYRNEELSIALAQYYLKRMESCGGEAATVLEGEVSSEKLHECDPEIKVLKSCYEQLKAHEDFDLVNIETATIVSETDMQRQMHGLTHISAATNIVQLAVIDQYWQQGNQKGMFINDNGEREPAGLNDCLFQALRYLVAAKKGEAIEMSLTHVYRRVASMILDKDNASGKASKIELEPITFEECDEFFKRFRKGDFSKIERWRYESVHAFVKRLHSRYIQSETSNV</sequence>
<evidence type="ECO:0000313" key="1">
    <source>
        <dbReference type="EMBL" id="KAE9625498.1"/>
    </source>
</evidence>
<comment type="caution">
    <text evidence="1">The sequence shown here is derived from an EMBL/GenBank/DDBJ whole genome shotgun (WGS) entry which is preliminary data.</text>
</comment>
<dbReference type="EMBL" id="WSFO01000020">
    <property type="protein sequence ID" value="KAE9625498.1"/>
    <property type="molecule type" value="Genomic_DNA"/>
</dbReference>
<protein>
    <submittedName>
        <fullName evidence="1">Uncharacterized protein</fullName>
    </submittedName>
</protein>
<dbReference type="Proteomes" id="UP000441586">
    <property type="component" value="Unassembled WGS sequence"/>
</dbReference>
<proteinExistence type="predicted"/>
<accession>A0A6A4RDW6</accession>
<gene>
    <name evidence="1" type="ORF">GP644_22545</name>
</gene>
<dbReference type="AlphaFoldDB" id="A0A6A4RDW6"/>
<evidence type="ECO:0000313" key="2">
    <source>
        <dbReference type="Proteomes" id="UP000441586"/>
    </source>
</evidence>
<dbReference type="RefSeq" id="WP_158981708.1">
    <property type="nucleotide sequence ID" value="NZ_WSFO01000020.1"/>
</dbReference>
<organism evidence="1 2">
    <name type="scientific">Parasedimentitalea maritima</name>
    <dbReference type="NCBI Taxonomy" id="2578117"/>
    <lineage>
        <taxon>Bacteria</taxon>
        <taxon>Pseudomonadati</taxon>
        <taxon>Pseudomonadota</taxon>
        <taxon>Alphaproteobacteria</taxon>
        <taxon>Rhodobacterales</taxon>
        <taxon>Paracoccaceae</taxon>
        <taxon>Parasedimentitalea</taxon>
    </lineage>
</organism>